<feature type="transmembrane region" description="Helical" evidence="13">
    <location>
        <begin position="107"/>
        <end position="131"/>
    </location>
</feature>
<keyword evidence="9" id="KW-0677">Repeat</keyword>
<keyword evidence="12 13" id="KW-0472">Membrane</keyword>
<dbReference type="InterPro" id="IPR004316">
    <property type="entry name" value="SWEET_rpt"/>
</dbReference>
<dbReference type="VEuPathDB" id="TriTrypDB:ECC02_000620"/>
<evidence type="ECO:0000313" key="15">
    <source>
        <dbReference type="Proteomes" id="UP000246121"/>
    </source>
</evidence>
<dbReference type="FunFam" id="1.20.1280.290:FF:000004">
    <property type="entry name" value="Sugar transporter SWEET"/>
    <property type="match status" value="1"/>
</dbReference>
<dbReference type="VEuPathDB" id="TriTrypDB:C4B63_14g224"/>
<dbReference type="VEuPathDB" id="TriTrypDB:TcCL_NonESM09687"/>
<dbReference type="VEuPathDB" id="TriTrypDB:TcCLB.511629.40"/>
<keyword evidence="6" id="KW-1003">Cell membrane</keyword>
<keyword evidence="10 13" id="KW-1133">Transmembrane helix</keyword>
<proteinExistence type="inferred from homology"/>
<dbReference type="VEuPathDB" id="TriTrypDB:C3747_19g201"/>
<keyword evidence="7" id="KW-0762">Sugar transport</keyword>
<dbReference type="PANTHER" id="PTHR10791">
    <property type="entry name" value="RAG1-ACTIVATING PROTEIN 1"/>
    <property type="match status" value="1"/>
</dbReference>
<evidence type="ECO:0000256" key="8">
    <source>
        <dbReference type="ARBA" id="ARBA00022692"/>
    </source>
</evidence>
<evidence type="ECO:0000256" key="6">
    <source>
        <dbReference type="ARBA" id="ARBA00022475"/>
    </source>
</evidence>
<dbReference type="GO" id="GO:0000139">
    <property type="term" value="C:Golgi membrane"/>
    <property type="evidence" value="ECO:0007669"/>
    <property type="project" value="UniProtKB-SubCell"/>
</dbReference>
<accession>A0A2V2VNY1</accession>
<organism evidence="14 15">
    <name type="scientific">Trypanosoma cruzi</name>
    <dbReference type="NCBI Taxonomy" id="5693"/>
    <lineage>
        <taxon>Eukaryota</taxon>
        <taxon>Discoba</taxon>
        <taxon>Euglenozoa</taxon>
        <taxon>Kinetoplastea</taxon>
        <taxon>Metakinetoplastina</taxon>
        <taxon>Trypanosomatida</taxon>
        <taxon>Trypanosomatidae</taxon>
        <taxon>Trypanosoma</taxon>
        <taxon>Schizotrypanum</taxon>
    </lineage>
</organism>
<evidence type="ECO:0000256" key="10">
    <source>
        <dbReference type="ARBA" id="ARBA00022989"/>
    </source>
</evidence>
<dbReference type="Gene3D" id="1.20.1280.290">
    <property type="match status" value="2"/>
</dbReference>
<evidence type="ECO:0000256" key="5">
    <source>
        <dbReference type="ARBA" id="ARBA00022448"/>
    </source>
</evidence>
<evidence type="ECO:0000256" key="2">
    <source>
        <dbReference type="ARBA" id="ARBA00004653"/>
    </source>
</evidence>
<evidence type="ECO:0000256" key="3">
    <source>
        <dbReference type="ARBA" id="ARBA00007809"/>
    </source>
</evidence>
<evidence type="ECO:0000256" key="9">
    <source>
        <dbReference type="ARBA" id="ARBA00022737"/>
    </source>
</evidence>
<comment type="subcellular location">
    <subcellularLocation>
        <location evidence="1">Cell membrane</location>
        <topology evidence="1">Multi-pass membrane protein</topology>
    </subcellularLocation>
    <subcellularLocation>
        <location evidence="2">Golgi apparatus membrane</location>
        <topology evidence="2">Multi-pass membrane protein</topology>
    </subcellularLocation>
</comment>
<feature type="transmembrane region" description="Helical" evidence="13">
    <location>
        <begin position="170"/>
        <end position="190"/>
    </location>
</feature>
<dbReference type="VEuPathDB" id="TriTrypDB:BCY84_11143"/>
<gene>
    <name evidence="14" type="ORF">C4B63_14g224</name>
</gene>
<reference evidence="14 15" key="1">
    <citation type="journal article" date="2018" name="Microb. Genom.">
        <title>Expanding an expanded genome: long-read sequencing of Trypanosoma cruzi.</title>
        <authorList>
            <person name="Berna L."/>
            <person name="Rodriguez M."/>
            <person name="Chiribao M.L."/>
            <person name="Parodi-Talice A."/>
            <person name="Pita S."/>
            <person name="Rijo G."/>
            <person name="Alvarez-Valin F."/>
            <person name="Robello C."/>
        </authorList>
    </citation>
    <scope>NUCLEOTIDE SEQUENCE [LARGE SCALE GENOMIC DNA]</scope>
    <source>
        <strain evidence="14 15">Dm28c</strain>
    </source>
</reference>
<dbReference type="VEuPathDB" id="TriTrypDB:Tc_MARK_3539"/>
<evidence type="ECO:0000256" key="12">
    <source>
        <dbReference type="ARBA" id="ARBA00023136"/>
    </source>
</evidence>
<keyword evidence="5" id="KW-0813">Transport</keyword>
<dbReference type="OrthoDB" id="409725at2759"/>
<comment type="caution">
    <text evidence="14">The sequence shown here is derived from an EMBL/GenBank/DDBJ whole genome shotgun (WGS) entry which is preliminary data.</text>
</comment>
<feature type="transmembrane region" description="Helical" evidence="13">
    <location>
        <begin position="6"/>
        <end position="26"/>
    </location>
</feature>
<feature type="transmembrane region" description="Helical" evidence="13">
    <location>
        <begin position="38"/>
        <end position="57"/>
    </location>
</feature>
<evidence type="ECO:0000256" key="4">
    <source>
        <dbReference type="ARBA" id="ARBA00021741"/>
    </source>
</evidence>
<feature type="transmembrane region" description="Helical" evidence="13">
    <location>
        <begin position="63"/>
        <end position="87"/>
    </location>
</feature>
<comment type="similarity">
    <text evidence="3">Belongs to the SWEET sugar transporter family.</text>
</comment>
<dbReference type="VEuPathDB" id="TriTrypDB:TcBrA4_0014470"/>
<name>A0A2V2VNY1_TRYCR</name>
<evidence type="ECO:0000313" key="14">
    <source>
        <dbReference type="EMBL" id="PWU97864.1"/>
    </source>
</evidence>
<dbReference type="VEuPathDB" id="TriTrypDB:TCSYLVIO_004796"/>
<dbReference type="InterPro" id="IPR047664">
    <property type="entry name" value="SWEET"/>
</dbReference>
<evidence type="ECO:0000256" key="7">
    <source>
        <dbReference type="ARBA" id="ARBA00022597"/>
    </source>
</evidence>
<keyword evidence="8 13" id="KW-0812">Transmembrane</keyword>
<feature type="transmembrane region" description="Helical" evidence="13">
    <location>
        <begin position="137"/>
        <end position="158"/>
    </location>
</feature>
<dbReference type="AlphaFoldDB" id="A0A2V2VNY1"/>
<dbReference type="Pfam" id="PF03083">
    <property type="entry name" value="MtN3_slv"/>
    <property type="match status" value="2"/>
</dbReference>
<evidence type="ECO:0000256" key="11">
    <source>
        <dbReference type="ARBA" id="ARBA00023034"/>
    </source>
</evidence>
<dbReference type="VEuPathDB" id="TriTrypDB:TcCLB.510493.10"/>
<feature type="transmembrane region" description="Helical" evidence="13">
    <location>
        <begin position="196"/>
        <end position="219"/>
    </location>
</feature>
<dbReference type="EMBL" id="PRFA01000014">
    <property type="protein sequence ID" value="PWU97864.1"/>
    <property type="molecule type" value="Genomic_DNA"/>
</dbReference>
<protein>
    <recommendedName>
        <fullName evidence="4">Sugar transporter SWEET1</fullName>
    </recommendedName>
</protein>
<evidence type="ECO:0000256" key="13">
    <source>
        <dbReference type="SAM" id="Phobius"/>
    </source>
</evidence>
<dbReference type="VEuPathDB" id="TriTrypDB:TcG_10815"/>
<dbReference type="Proteomes" id="UP000246121">
    <property type="component" value="Unassembled WGS sequence"/>
</dbReference>
<keyword evidence="11" id="KW-0333">Golgi apparatus</keyword>
<dbReference type="PANTHER" id="PTHR10791:SF30">
    <property type="entry name" value="SUGAR TRANSPORTER SWEET1"/>
    <property type="match status" value="1"/>
</dbReference>
<dbReference type="GO" id="GO:0051119">
    <property type="term" value="F:sugar transmembrane transporter activity"/>
    <property type="evidence" value="ECO:0007669"/>
    <property type="project" value="InterPro"/>
</dbReference>
<evidence type="ECO:0000256" key="1">
    <source>
        <dbReference type="ARBA" id="ARBA00004651"/>
    </source>
</evidence>
<dbReference type="GO" id="GO:0005886">
    <property type="term" value="C:plasma membrane"/>
    <property type="evidence" value="ECO:0007669"/>
    <property type="project" value="UniProtKB-SubCell"/>
</dbReference>
<sequence length="240" mass="25741">MSTTANVVSMLATIATVGTVSSPVFTVRKMEQQCSVGIMTPTFFCAQLANTVVWSIYGVLQLSFAITICNVIGNAVATYCLLVFLSVARMEEKSGNRLVSTTYRKSLMTIVFTLIIILCLSAIIVFLAFISPQSARVFNGVLGGCTSVLMLGSPLALAGTIIKNKNAEGLAPITMAFGLANTVFWFWYGILVNDKFIMAPNFLGAVACFSQFVLLFIYGKRPGVAVAVKTAIAPLPFVED</sequence>